<dbReference type="Proteomes" id="UP000240987">
    <property type="component" value="Unassembled WGS sequence"/>
</dbReference>
<evidence type="ECO:0000256" key="1">
    <source>
        <dbReference type="SAM" id="MobiDB-lite"/>
    </source>
</evidence>
<sequence>MKKRNGKSEFIKNIDEITEEINKGVNGIRIYESLYEEGKVSFGYSQFQRHLNSIIGNKDKTIHSEQYKPSKKTINPAPTKHDSLRRKKNVIHDPTMTDERRKELF</sequence>
<dbReference type="EMBL" id="PYMJ01000049">
    <property type="protein sequence ID" value="PSU44535.1"/>
    <property type="molecule type" value="Genomic_DNA"/>
</dbReference>
<accession>A0A2T3J707</accession>
<comment type="caution">
    <text evidence="2">The sequence shown here is derived from an EMBL/GenBank/DDBJ whole genome shotgun (WGS) entry which is preliminary data.</text>
</comment>
<dbReference type="Pfam" id="PF17273">
    <property type="entry name" value="DUF5338"/>
    <property type="match status" value="1"/>
</dbReference>
<dbReference type="OrthoDB" id="8686887at2"/>
<proteinExistence type="predicted"/>
<feature type="region of interest" description="Disordered" evidence="1">
    <location>
        <begin position="65"/>
        <end position="105"/>
    </location>
</feature>
<dbReference type="AlphaFoldDB" id="A0A2T3J707"/>
<evidence type="ECO:0008006" key="4">
    <source>
        <dbReference type="Google" id="ProtNLM"/>
    </source>
</evidence>
<gene>
    <name evidence="2" type="ORF">C9J12_27075</name>
</gene>
<feature type="compositionally biased region" description="Basic and acidic residues" evidence="1">
    <location>
        <begin position="95"/>
        <end position="105"/>
    </location>
</feature>
<reference evidence="2 3" key="1">
    <citation type="submission" date="2018-01" db="EMBL/GenBank/DDBJ databases">
        <title>Whole genome sequencing of Histamine producing bacteria.</title>
        <authorList>
            <person name="Butler K."/>
        </authorList>
    </citation>
    <scope>NUCLEOTIDE SEQUENCE [LARGE SCALE GENOMIC DNA]</scope>
    <source>
        <strain evidence="2 3">JCM 12947</strain>
    </source>
</reference>
<evidence type="ECO:0000313" key="2">
    <source>
        <dbReference type="EMBL" id="PSU44535.1"/>
    </source>
</evidence>
<name>A0A2T3J707_9GAMM</name>
<evidence type="ECO:0000313" key="3">
    <source>
        <dbReference type="Proteomes" id="UP000240987"/>
    </source>
</evidence>
<organism evidence="2 3">
    <name type="scientific">Photobacterium frigidiphilum</name>
    <dbReference type="NCBI Taxonomy" id="264736"/>
    <lineage>
        <taxon>Bacteria</taxon>
        <taxon>Pseudomonadati</taxon>
        <taxon>Pseudomonadota</taxon>
        <taxon>Gammaproteobacteria</taxon>
        <taxon>Vibrionales</taxon>
        <taxon>Vibrionaceae</taxon>
        <taxon>Photobacterium</taxon>
    </lineage>
</organism>
<protein>
    <recommendedName>
        <fullName evidence="4">Conjugal transfer protein TraK</fullName>
    </recommendedName>
</protein>
<keyword evidence="3" id="KW-1185">Reference proteome</keyword>
<dbReference type="InterPro" id="IPR035225">
    <property type="entry name" value="DUF5338"/>
</dbReference>